<dbReference type="AlphaFoldDB" id="A0A8X7U106"/>
<dbReference type="InterPro" id="IPR056434">
    <property type="entry name" value="Ig_GEX2_N"/>
</dbReference>
<comment type="caution">
    <text evidence="2">The sequence shown here is derived from an EMBL/GenBank/DDBJ whole genome shotgun (WGS) entry which is preliminary data.</text>
</comment>
<dbReference type="OrthoDB" id="5334309at2759"/>
<evidence type="ECO:0000313" key="2">
    <source>
        <dbReference type="EMBL" id="KAG2261104.1"/>
    </source>
</evidence>
<keyword evidence="3" id="KW-1185">Reference proteome</keyword>
<evidence type="ECO:0000313" key="3">
    <source>
        <dbReference type="Proteomes" id="UP000886595"/>
    </source>
</evidence>
<sequence>MELQGFSLSLLNKKGSFATTLNATHTRWTEFGYVSIEFVHVTAGKFLLIVEKESQILNGVPQPLEVNSGPLDVSNCMSIWKSELNTWQIWSTIRAFLVIVMDQEV</sequence>
<evidence type="ECO:0000259" key="1">
    <source>
        <dbReference type="Pfam" id="PF23616"/>
    </source>
</evidence>
<dbReference type="Pfam" id="PF23616">
    <property type="entry name" value="Ig_GEX2_N"/>
    <property type="match status" value="1"/>
</dbReference>
<protein>
    <recommendedName>
        <fullName evidence="1">GEX2 N-terminal Ig-like domain-containing protein</fullName>
    </recommendedName>
</protein>
<accession>A0A8X7U106</accession>
<proteinExistence type="predicted"/>
<name>A0A8X7U106_BRACI</name>
<feature type="domain" description="GEX2 N-terminal Ig-like" evidence="1">
    <location>
        <begin position="5"/>
        <end position="66"/>
    </location>
</feature>
<gene>
    <name evidence="2" type="ORF">Bca52824_068183</name>
</gene>
<reference evidence="2 3" key="1">
    <citation type="submission" date="2020-02" db="EMBL/GenBank/DDBJ databases">
        <authorList>
            <person name="Ma Q."/>
            <person name="Huang Y."/>
            <person name="Song X."/>
            <person name="Pei D."/>
        </authorList>
    </citation>
    <scope>NUCLEOTIDE SEQUENCE [LARGE SCALE GENOMIC DNA]</scope>
    <source>
        <strain evidence="2">Sxm20200214</strain>
        <tissue evidence="2">Leaf</tissue>
    </source>
</reference>
<dbReference type="EMBL" id="JAAMPC010000014">
    <property type="protein sequence ID" value="KAG2261104.1"/>
    <property type="molecule type" value="Genomic_DNA"/>
</dbReference>
<dbReference type="Proteomes" id="UP000886595">
    <property type="component" value="Unassembled WGS sequence"/>
</dbReference>
<organism evidence="2 3">
    <name type="scientific">Brassica carinata</name>
    <name type="common">Ethiopian mustard</name>
    <name type="synonym">Abyssinian cabbage</name>
    <dbReference type="NCBI Taxonomy" id="52824"/>
    <lineage>
        <taxon>Eukaryota</taxon>
        <taxon>Viridiplantae</taxon>
        <taxon>Streptophyta</taxon>
        <taxon>Embryophyta</taxon>
        <taxon>Tracheophyta</taxon>
        <taxon>Spermatophyta</taxon>
        <taxon>Magnoliopsida</taxon>
        <taxon>eudicotyledons</taxon>
        <taxon>Gunneridae</taxon>
        <taxon>Pentapetalae</taxon>
        <taxon>rosids</taxon>
        <taxon>malvids</taxon>
        <taxon>Brassicales</taxon>
        <taxon>Brassicaceae</taxon>
        <taxon>Brassiceae</taxon>
        <taxon>Brassica</taxon>
    </lineage>
</organism>